<dbReference type="Proteomes" id="UP000295565">
    <property type="component" value="Unassembled WGS sequence"/>
</dbReference>
<organism evidence="1 2">
    <name type="scientific">Celerinatantimonas diazotrophica</name>
    <dbReference type="NCBI Taxonomy" id="412034"/>
    <lineage>
        <taxon>Bacteria</taxon>
        <taxon>Pseudomonadati</taxon>
        <taxon>Pseudomonadota</taxon>
        <taxon>Gammaproteobacteria</taxon>
        <taxon>Celerinatantimonadaceae</taxon>
        <taxon>Celerinatantimonas</taxon>
    </lineage>
</organism>
<sequence length="156" mass="17623">MIEQWQIDQYQKRGYLIVEDILSSDQISALQKDFDSWVEQENCQQSVSCFEPAGSVCFMHTRLLHASKPNHTGAPRTLFISVYATEDALPLADNRLPSIHAQTLGCGVESGEIRSTPNKLRLSQKPKGASFFAKQTRLVPDLSIDKRNYDDVFSPY</sequence>
<gene>
    <name evidence="1" type="ORF">EV690_0747</name>
</gene>
<reference evidence="1 2" key="1">
    <citation type="submission" date="2019-03" db="EMBL/GenBank/DDBJ databases">
        <title>Genomic Encyclopedia of Type Strains, Phase IV (KMG-IV): sequencing the most valuable type-strain genomes for metagenomic binning, comparative biology and taxonomic classification.</title>
        <authorList>
            <person name="Goeker M."/>
        </authorList>
    </citation>
    <scope>NUCLEOTIDE SEQUENCE [LARGE SCALE GENOMIC DNA]</scope>
    <source>
        <strain evidence="1 2">DSM 18577</strain>
    </source>
</reference>
<dbReference type="Gene3D" id="2.60.120.620">
    <property type="entry name" value="q2cbj1_9rhob like domain"/>
    <property type="match status" value="2"/>
</dbReference>
<comment type="caution">
    <text evidence="1">The sequence shown here is derived from an EMBL/GenBank/DDBJ whole genome shotgun (WGS) entry which is preliminary data.</text>
</comment>
<protein>
    <recommendedName>
        <fullName evidence="3">Phytanoyl-CoA dioxygenase PhyH</fullName>
    </recommendedName>
</protein>
<dbReference type="SUPFAM" id="SSF51197">
    <property type="entry name" value="Clavaminate synthase-like"/>
    <property type="match status" value="2"/>
</dbReference>
<evidence type="ECO:0000313" key="2">
    <source>
        <dbReference type="Proteomes" id="UP000295565"/>
    </source>
</evidence>
<evidence type="ECO:0000313" key="1">
    <source>
        <dbReference type="EMBL" id="TCK58616.1"/>
    </source>
</evidence>
<accession>A0A4R1K3D9</accession>
<name>A0A4R1K3D9_9GAMM</name>
<evidence type="ECO:0008006" key="3">
    <source>
        <dbReference type="Google" id="ProtNLM"/>
    </source>
</evidence>
<dbReference type="AlphaFoldDB" id="A0A4R1K3D9"/>
<dbReference type="EMBL" id="SMGD01000011">
    <property type="protein sequence ID" value="TCK58616.1"/>
    <property type="molecule type" value="Genomic_DNA"/>
</dbReference>
<keyword evidence="2" id="KW-1185">Reference proteome</keyword>
<proteinExistence type="predicted"/>